<evidence type="ECO:0000256" key="2">
    <source>
        <dbReference type="SAM" id="Phobius"/>
    </source>
</evidence>
<feature type="transmembrane region" description="Helical" evidence="2">
    <location>
        <begin position="119"/>
        <end position="138"/>
    </location>
</feature>
<keyword evidence="4" id="KW-1185">Reference proteome</keyword>
<organism evidence="3 4">
    <name type="scientific">Xylophilus rhododendri</name>
    <dbReference type="NCBI Taxonomy" id="2697032"/>
    <lineage>
        <taxon>Bacteria</taxon>
        <taxon>Pseudomonadati</taxon>
        <taxon>Pseudomonadota</taxon>
        <taxon>Betaproteobacteria</taxon>
        <taxon>Burkholderiales</taxon>
        <taxon>Xylophilus</taxon>
    </lineage>
</organism>
<keyword evidence="2" id="KW-1133">Transmembrane helix</keyword>
<keyword evidence="2" id="KW-0812">Transmembrane</keyword>
<sequence>MTSDWHNSDPHADPARPATRGRTDFQDSLLAARREEQAQEKRRSQAIAEALRARGLASDPDGSQFRAAQQKAIAARRADNARLEAERQAKRDTGFTLSQLDAWEDAPVKRRAKRLSRPMWLLATLVASGAVALATLLLRS</sequence>
<reference evidence="3 4" key="1">
    <citation type="submission" date="2020-01" db="EMBL/GenBank/DDBJ databases">
        <title>Genome sequencing of strain KACC 21265.</title>
        <authorList>
            <person name="Heo J."/>
            <person name="Kim S.-J."/>
            <person name="Kim J.-S."/>
            <person name="Hong S.-B."/>
            <person name="Kwon S.-W."/>
        </authorList>
    </citation>
    <scope>NUCLEOTIDE SEQUENCE [LARGE SCALE GENOMIC DNA]</scope>
    <source>
        <strain evidence="3 4">KACC 21265</strain>
    </source>
</reference>
<dbReference type="Proteomes" id="UP000464787">
    <property type="component" value="Chromosome"/>
</dbReference>
<dbReference type="KEGG" id="xyk:GT347_03270"/>
<evidence type="ECO:0000256" key="1">
    <source>
        <dbReference type="SAM" id="MobiDB-lite"/>
    </source>
</evidence>
<proteinExistence type="predicted"/>
<feature type="compositionally biased region" description="Basic and acidic residues" evidence="1">
    <location>
        <begin position="1"/>
        <end position="14"/>
    </location>
</feature>
<gene>
    <name evidence="3" type="ORF">GT347_03270</name>
</gene>
<evidence type="ECO:0000313" key="4">
    <source>
        <dbReference type="Proteomes" id="UP000464787"/>
    </source>
</evidence>
<accession>A0A857J1R0</accession>
<dbReference type="EMBL" id="CP047650">
    <property type="protein sequence ID" value="QHI97089.1"/>
    <property type="molecule type" value="Genomic_DNA"/>
</dbReference>
<evidence type="ECO:0000313" key="3">
    <source>
        <dbReference type="EMBL" id="QHI97089.1"/>
    </source>
</evidence>
<dbReference type="RefSeq" id="WP_160550607.1">
    <property type="nucleotide sequence ID" value="NZ_CP047650.1"/>
</dbReference>
<feature type="region of interest" description="Disordered" evidence="1">
    <location>
        <begin position="1"/>
        <end position="46"/>
    </location>
</feature>
<name>A0A857J1R0_9BURK</name>
<protein>
    <submittedName>
        <fullName evidence="3">Uncharacterized protein</fullName>
    </submittedName>
</protein>
<feature type="compositionally biased region" description="Basic and acidic residues" evidence="1">
    <location>
        <begin position="32"/>
        <end position="43"/>
    </location>
</feature>
<dbReference type="AlphaFoldDB" id="A0A857J1R0"/>
<keyword evidence="2" id="KW-0472">Membrane</keyword>
<feature type="region of interest" description="Disordered" evidence="1">
    <location>
        <begin position="51"/>
        <end position="70"/>
    </location>
</feature>